<dbReference type="AlphaFoldDB" id="A0A938BR37"/>
<accession>A0A938BR37</accession>
<dbReference type="InterPro" id="IPR047951">
    <property type="entry name" value="Transpos_ISL3"/>
</dbReference>
<evidence type="ECO:0000313" key="4">
    <source>
        <dbReference type="EMBL" id="MBM3317446.1"/>
    </source>
</evidence>
<sequence length="414" mass="48889">MDDKTLYARLLGLTPPWGIERVELKLAEGEVHLFVALPMNELWVCPECLERAPIHDHRERTWRHLDTFQYRTLLHARVPRLNCPNHGIKQIRVPWAEENSRFTALFEALAIEWMKQASISAVAERLHLTWDEAAGIQARAVRRGLARRQAEPVPYLGIDETSFQRRHRYVTVVSDLMRSRVLYVADERKRESLDGFWEAMTDEQLRAVEGVALDMWEPYIGAVTESIPRGGEKIVFDKFHVAKHLNDAVDKVRRSEHRALRTNGKEWLKGTKHDWLRNPARFSLAEWRRFLRLARRSDLKTARAWSLKEEFMRFWDYRYRGAADRHFRSWYNWAIRSRLEPIKRVGRMINRYYENIATYFRHPITNAAAEGINATIQRIKGMARGFRNPERFRMAIYFHCGGLDLCPSTTMFTQ</sequence>
<dbReference type="Pfam" id="PF01610">
    <property type="entry name" value="DDE_Tnp_ISL3"/>
    <property type="match status" value="1"/>
</dbReference>
<reference evidence="4" key="1">
    <citation type="submission" date="2019-03" db="EMBL/GenBank/DDBJ databases">
        <title>Lake Tanganyika Metagenome-Assembled Genomes (MAGs).</title>
        <authorList>
            <person name="Tran P."/>
        </authorList>
    </citation>
    <scope>NUCLEOTIDE SEQUENCE</scope>
    <source>
        <strain evidence="4">M_DeepCast_400m_m2_100</strain>
    </source>
</reference>
<dbReference type="PANTHER" id="PTHR33498">
    <property type="entry name" value="TRANSPOSASE FOR INSERTION SEQUENCE ELEMENT IS1557"/>
    <property type="match status" value="1"/>
</dbReference>
<protein>
    <submittedName>
        <fullName evidence="4">ISL3 family transposase</fullName>
    </submittedName>
</protein>
<dbReference type="InterPro" id="IPR032877">
    <property type="entry name" value="Transposase_HTH"/>
</dbReference>
<dbReference type="InterPro" id="IPR002560">
    <property type="entry name" value="Transposase_DDE"/>
</dbReference>
<evidence type="ECO:0000259" key="1">
    <source>
        <dbReference type="Pfam" id="PF01610"/>
    </source>
</evidence>
<comment type="caution">
    <text evidence="4">The sequence shown here is derived from an EMBL/GenBank/DDBJ whole genome shotgun (WGS) entry which is preliminary data.</text>
</comment>
<evidence type="ECO:0000313" key="5">
    <source>
        <dbReference type="Proteomes" id="UP000748308"/>
    </source>
</evidence>
<feature type="domain" description="Transposase IS204/IS1001/IS1096/IS1165 helix-turn-helix" evidence="2">
    <location>
        <begin position="92"/>
        <end position="139"/>
    </location>
</feature>
<proteinExistence type="predicted"/>
<dbReference type="EMBL" id="VGIY01000126">
    <property type="protein sequence ID" value="MBM3317446.1"/>
    <property type="molecule type" value="Genomic_DNA"/>
</dbReference>
<dbReference type="PANTHER" id="PTHR33498:SF1">
    <property type="entry name" value="TRANSPOSASE FOR INSERTION SEQUENCE ELEMENT IS1557"/>
    <property type="match status" value="1"/>
</dbReference>
<dbReference type="Proteomes" id="UP000748308">
    <property type="component" value="Unassembled WGS sequence"/>
</dbReference>
<gene>
    <name evidence="4" type="ORF">FJY75_06295</name>
</gene>
<feature type="domain" description="Transposase IS204/IS1001/IS1096/IS1165 DDE" evidence="1">
    <location>
        <begin position="156"/>
        <end position="396"/>
    </location>
</feature>
<feature type="domain" description="Transposase IS204/IS1001/IS1096/IS1165 zinc-finger" evidence="3">
    <location>
        <begin position="42"/>
        <end position="86"/>
    </location>
</feature>
<dbReference type="NCBIfam" id="NF033550">
    <property type="entry name" value="transpos_ISL3"/>
    <property type="match status" value="1"/>
</dbReference>
<dbReference type="Pfam" id="PF14690">
    <property type="entry name" value="Zn_ribbon_ISL3"/>
    <property type="match status" value="1"/>
</dbReference>
<evidence type="ECO:0000259" key="2">
    <source>
        <dbReference type="Pfam" id="PF13542"/>
    </source>
</evidence>
<dbReference type="InterPro" id="IPR029261">
    <property type="entry name" value="Transposase_Znf"/>
</dbReference>
<organism evidence="4 5">
    <name type="scientific">Eiseniibacteriota bacterium</name>
    <dbReference type="NCBI Taxonomy" id="2212470"/>
    <lineage>
        <taxon>Bacteria</taxon>
        <taxon>Candidatus Eiseniibacteriota</taxon>
    </lineage>
</organism>
<name>A0A938BR37_UNCEI</name>
<dbReference type="Pfam" id="PF13542">
    <property type="entry name" value="HTH_Tnp_ISL3"/>
    <property type="match status" value="1"/>
</dbReference>
<evidence type="ECO:0000259" key="3">
    <source>
        <dbReference type="Pfam" id="PF14690"/>
    </source>
</evidence>